<comment type="caution">
    <text evidence="1">The sequence shown here is derived from an EMBL/GenBank/DDBJ whole genome shotgun (WGS) entry which is preliminary data.</text>
</comment>
<dbReference type="AlphaFoldDB" id="A0A9X9F517"/>
<evidence type="ECO:0000313" key="1">
    <source>
        <dbReference type="EMBL" id="TKJ00367.1"/>
    </source>
</evidence>
<gene>
    <name evidence="1" type="ORF">FC695_21800</name>
</gene>
<evidence type="ECO:0000313" key="2">
    <source>
        <dbReference type="Proteomes" id="UP000308444"/>
    </source>
</evidence>
<protein>
    <submittedName>
        <fullName evidence="1">Uncharacterized protein</fullName>
    </submittedName>
</protein>
<organism evidence="1 2">
    <name type="scientific">Bacillus cereus</name>
    <dbReference type="NCBI Taxonomy" id="1396"/>
    <lineage>
        <taxon>Bacteria</taxon>
        <taxon>Bacillati</taxon>
        <taxon>Bacillota</taxon>
        <taxon>Bacilli</taxon>
        <taxon>Bacillales</taxon>
        <taxon>Bacillaceae</taxon>
        <taxon>Bacillus</taxon>
        <taxon>Bacillus cereus group</taxon>
    </lineage>
</organism>
<dbReference type="Proteomes" id="UP000308444">
    <property type="component" value="Unassembled WGS sequence"/>
</dbReference>
<name>A0A9X9F517_BACCE</name>
<accession>A0A9X9F517</accession>
<proteinExistence type="predicted"/>
<sequence>PIQEKDTRYFGEYFPNNKIPKNLDMEFVTDFLIKTKQKNRGLWFINEEAPETQLHVLITFIDELFKILTTRCSLKLLINDQKESLRIVANIIPIPGTSYITINNLISDIYHIEFLLKICFPTVITSFTFILMNQDHERELNNIISRITKIRENKKNLQPWQSMIDSKNIKIRNTNLFRRLNFNDSYESQREKPLPQ</sequence>
<feature type="non-terminal residue" evidence="1">
    <location>
        <position position="1"/>
    </location>
</feature>
<reference evidence="1 2" key="1">
    <citation type="journal article" date="2019" name="Environ. Microbiol.">
        <title>An active ?-lactamase is a part of an orchestrated cell wall stress resistance network of Bacillus subtilis and related rhizosphere species.</title>
        <authorList>
            <person name="Bucher T."/>
            <person name="Keren-Paz A."/>
            <person name="Hausser J."/>
            <person name="Olender T."/>
            <person name="Cytryn E."/>
            <person name="Kolodkin-Gal I."/>
        </authorList>
    </citation>
    <scope>NUCLEOTIDE SEQUENCE [LARGE SCALE GENOMIC DNA]</scope>
    <source>
        <strain evidence="1 2">I32</strain>
    </source>
</reference>
<dbReference type="EMBL" id="SZOH01001602">
    <property type="protein sequence ID" value="TKJ00367.1"/>
    <property type="molecule type" value="Genomic_DNA"/>
</dbReference>